<dbReference type="GO" id="GO:0005643">
    <property type="term" value="C:nuclear pore"/>
    <property type="evidence" value="ECO:0007669"/>
    <property type="project" value="TreeGrafter"/>
</dbReference>
<dbReference type="PANTHER" id="PTHR15952:SF11">
    <property type="entry name" value="EXPORTIN-T"/>
    <property type="match status" value="1"/>
</dbReference>
<evidence type="ECO:0000256" key="2">
    <source>
        <dbReference type="ARBA" id="ARBA00009466"/>
    </source>
</evidence>
<dbReference type="GO" id="GO:0016363">
    <property type="term" value="C:nuclear matrix"/>
    <property type="evidence" value="ECO:0007669"/>
    <property type="project" value="TreeGrafter"/>
</dbReference>
<dbReference type="GO" id="GO:0071528">
    <property type="term" value="P:tRNA re-export from nucleus"/>
    <property type="evidence" value="ECO:0007669"/>
    <property type="project" value="UniProtKB-UniRule"/>
</dbReference>
<dbReference type="OrthoDB" id="26399at2759"/>
<comment type="subcellular location">
    <subcellularLocation>
        <location evidence="1 11">Cytoplasm</location>
    </subcellularLocation>
    <subcellularLocation>
        <location evidence="11">Nucleus</location>
    </subcellularLocation>
    <text evidence="11">Shuttles between the nucleus and the cytoplasm.</text>
</comment>
<evidence type="ECO:0000256" key="5">
    <source>
        <dbReference type="ARBA" id="ARBA00022490"/>
    </source>
</evidence>
<dbReference type="InterPro" id="IPR040017">
    <property type="entry name" value="XPOT"/>
</dbReference>
<sequence length="1032" mass="114644">MDDQIISAIQIAYNPSSDPTLKRQAFDYVNQLRQEPSAWQPCLTISLQLPRQPMVIRVFCLEIVNNALQAGLVDQQGLRTIKDRLMEYLGKYYGSGSEEETPDPGTIVNKFAQTITFLFASFYGSGWETCFDDLLALTTKGPGVRDSYPGVVFYLTVLNSIHDEIGDQLLSRSRAEQDRANTLKDLIRERDVQKIARSWEEILSQWRTSKDVVAELCLKAVGKWVSWVDISFVVNQRMLELLFQQLERAQKVDPGPGEELARDAAVDVFTETVAKKMPAADKIDMITFLNLETVVSQLVTCPPLSDSRAPNYDVDLAETVAKLVNTTVTDIVRVLDTENQASPTWAKAEQLLAAFLPHLLRFFSDVFDEVCSTVLNAMNDVLAFLRKASTGEAAAAQRAAMLLPILKAIFVKMRYDDTADWNQEDEQTDEAEFQDLRKRLAALQSAIAAADEGLYIEAISTLVHDTLQRLRTEGSSLNWRDLDLALYEVYLMGDLAGKGGGLYHKNKPNSPAAEALIQMMLEMVQSNAGSFGHPAIQLQYMEICVRYSTFFEKHTGFIEPVLQTFLELAHHQSLKVKARAWYLLQRLIRQLRTHLGNATEAVVQSLQDLLVIRAELPNEEEGDDMSSDGETATDSTFTSQLYLFEAVGCICGSTSAAPEKQASILQLIMQPLFSDIERNLESARAGNELASLQIHHSIMALGTIARGFSEFAPGSESQNGGAAVASQVKQAFAQVAEVTLVTLTALKSSFQIRTAARFAFSRLIGIVGTQMMQQLPQWVEGLLTDSSTRDEMALFLRLLDQVIFGFKNDISDFLDRLFSGLLQRVFVGISTGTSGTDDEIELAELKREYLNFLMVILGNDLGTVLVSATNQPIFESIITSIEHLARDVEDFPTAKMAFLLLSRMCSVWGGPDVVSASGQVNGNVAGPQPALPGFDQFMITRFSPLCWALPTNPSFNNKDAQARQALSEAAGLQKTIYTKTGQQYLTWLQENELRTMGMNDTLINEYLQKLATLELKAFKTFFAKLIAQGGQM</sequence>
<dbReference type="InterPro" id="IPR045546">
    <property type="entry name" value="Exportin-T_C"/>
</dbReference>
<reference evidence="14 15" key="1">
    <citation type="submission" date="2015-01" db="EMBL/GenBank/DDBJ databases">
        <title>The Genome Sequence of Exophiala sideris CBS121828.</title>
        <authorList>
            <consortium name="The Broad Institute Genomics Platform"/>
            <person name="Cuomo C."/>
            <person name="de Hoog S."/>
            <person name="Gorbushina A."/>
            <person name="Stielow B."/>
            <person name="Teixiera M."/>
            <person name="Abouelleil A."/>
            <person name="Chapman S.B."/>
            <person name="Priest M."/>
            <person name="Young S.K."/>
            <person name="Wortman J."/>
            <person name="Nusbaum C."/>
            <person name="Birren B."/>
        </authorList>
    </citation>
    <scope>NUCLEOTIDE SEQUENCE [LARGE SCALE GENOMIC DNA]</scope>
    <source>
        <strain evidence="14 15">CBS 121828</strain>
    </source>
</reference>
<evidence type="ECO:0000256" key="3">
    <source>
        <dbReference type="ARBA" id="ARBA00018928"/>
    </source>
</evidence>
<protein>
    <recommendedName>
        <fullName evidence="3 11">Exportin-T</fullName>
    </recommendedName>
    <alternativeName>
        <fullName evidence="11">Exportin(tRNA)</fullName>
    </alternativeName>
    <alternativeName>
        <fullName evidence="11">tRNA exportin</fullName>
    </alternativeName>
</protein>
<comment type="function">
    <text evidence="10">tRNA nucleus export receptor which facilitates tRNA translocation across the nuclear pore complex. Involved in pre-tRNA splicing, probably by affecting the interaction of pre-tRNA with splicing endonuclease.</text>
</comment>
<evidence type="ECO:0000313" key="14">
    <source>
        <dbReference type="EMBL" id="KIV85657.1"/>
    </source>
</evidence>
<keyword evidence="5 11" id="KW-0963">Cytoplasm</keyword>
<evidence type="ECO:0000256" key="10">
    <source>
        <dbReference type="ARBA" id="ARBA00025147"/>
    </source>
</evidence>
<dbReference type="Gene3D" id="1.25.10.10">
    <property type="entry name" value="Leucine-rich Repeat Variant"/>
    <property type="match status" value="1"/>
</dbReference>
<keyword evidence="6 11" id="KW-0820">tRNA-binding</keyword>
<dbReference type="GO" id="GO:0008033">
    <property type="term" value="P:tRNA processing"/>
    <property type="evidence" value="ECO:0007669"/>
    <property type="project" value="UniProtKB-KW"/>
</dbReference>
<dbReference type="InterPro" id="IPR016024">
    <property type="entry name" value="ARM-type_fold"/>
</dbReference>
<dbReference type="EMBL" id="KN846951">
    <property type="protein sequence ID" value="KIV85657.1"/>
    <property type="molecule type" value="Genomic_DNA"/>
</dbReference>
<gene>
    <name evidence="14" type="ORF">PV11_01325</name>
</gene>
<evidence type="ECO:0000256" key="7">
    <source>
        <dbReference type="ARBA" id="ARBA00022694"/>
    </source>
</evidence>
<keyword evidence="4 11" id="KW-0813">Transport</keyword>
<evidence type="ECO:0000259" key="13">
    <source>
        <dbReference type="Pfam" id="PF19282"/>
    </source>
</evidence>
<dbReference type="Pfam" id="PF19282">
    <property type="entry name" value="Exportin-T"/>
    <property type="match status" value="1"/>
</dbReference>
<keyword evidence="8 11" id="KW-0694">RNA-binding</keyword>
<dbReference type="Proteomes" id="UP000053599">
    <property type="component" value="Unassembled WGS sequence"/>
</dbReference>
<accession>A0A0D1YSP1</accession>
<evidence type="ECO:0000256" key="11">
    <source>
        <dbReference type="RuleBase" id="RU366037"/>
    </source>
</evidence>
<dbReference type="GO" id="GO:0031267">
    <property type="term" value="F:small GTPase binding"/>
    <property type="evidence" value="ECO:0007669"/>
    <property type="project" value="InterPro"/>
</dbReference>
<evidence type="ECO:0000256" key="6">
    <source>
        <dbReference type="ARBA" id="ARBA00022555"/>
    </source>
</evidence>
<evidence type="ECO:0000256" key="8">
    <source>
        <dbReference type="ARBA" id="ARBA00022884"/>
    </source>
</evidence>
<dbReference type="HOGENOM" id="CLU_004414_0_1_1"/>
<dbReference type="PANTHER" id="PTHR15952">
    <property type="entry name" value="EXPORTIN-T/LOS1"/>
    <property type="match status" value="1"/>
</dbReference>
<evidence type="ECO:0000313" key="15">
    <source>
        <dbReference type="Proteomes" id="UP000053599"/>
    </source>
</evidence>
<proteinExistence type="inferred from homology"/>
<keyword evidence="9 11" id="KW-0539">Nucleus</keyword>
<organism evidence="14 15">
    <name type="scientific">Exophiala sideris</name>
    <dbReference type="NCBI Taxonomy" id="1016849"/>
    <lineage>
        <taxon>Eukaryota</taxon>
        <taxon>Fungi</taxon>
        <taxon>Dikarya</taxon>
        <taxon>Ascomycota</taxon>
        <taxon>Pezizomycotina</taxon>
        <taxon>Eurotiomycetes</taxon>
        <taxon>Chaetothyriomycetidae</taxon>
        <taxon>Chaetothyriales</taxon>
        <taxon>Herpotrichiellaceae</taxon>
        <taxon>Exophiala</taxon>
    </lineage>
</organism>
<dbReference type="InterPro" id="IPR011989">
    <property type="entry name" value="ARM-like"/>
</dbReference>
<evidence type="ECO:0000256" key="9">
    <source>
        <dbReference type="ARBA" id="ARBA00023242"/>
    </source>
</evidence>
<dbReference type="Pfam" id="PF08389">
    <property type="entry name" value="Xpo1"/>
    <property type="match status" value="1"/>
</dbReference>
<dbReference type="FunFam" id="1.25.10.10:FF:000355">
    <property type="entry name" value="Exportin-T"/>
    <property type="match status" value="1"/>
</dbReference>
<dbReference type="STRING" id="1016849.A0A0D1YSP1"/>
<dbReference type="InterPro" id="IPR013598">
    <property type="entry name" value="Exportin-1/Importin-b-like"/>
</dbReference>
<feature type="domain" description="Exportin-T C-terminal" evidence="13">
    <location>
        <begin position="344"/>
        <end position="1028"/>
    </location>
</feature>
<evidence type="ECO:0000259" key="12">
    <source>
        <dbReference type="Pfam" id="PF08389"/>
    </source>
</evidence>
<evidence type="ECO:0000256" key="1">
    <source>
        <dbReference type="ARBA" id="ARBA00004496"/>
    </source>
</evidence>
<dbReference type="AlphaFoldDB" id="A0A0D1YSP1"/>
<dbReference type="SUPFAM" id="SSF48371">
    <property type="entry name" value="ARM repeat"/>
    <property type="match status" value="1"/>
</dbReference>
<dbReference type="GO" id="GO:0000049">
    <property type="term" value="F:tRNA binding"/>
    <property type="evidence" value="ECO:0007669"/>
    <property type="project" value="UniProtKB-UniRule"/>
</dbReference>
<name>A0A0D1YSP1_9EURO</name>
<dbReference type="GO" id="GO:0005737">
    <property type="term" value="C:cytoplasm"/>
    <property type="evidence" value="ECO:0007669"/>
    <property type="project" value="UniProtKB-SubCell"/>
</dbReference>
<evidence type="ECO:0000256" key="4">
    <source>
        <dbReference type="ARBA" id="ARBA00022448"/>
    </source>
</evidence>
<keyword evidence="7" id="KW-0819">tRNA processing</keyword>
<comment type="similarity">
    <text evidence="2 11">Belongs to the exportin family.</text>
</comment>
<feature type="domain" description="Exportin-1/Importin-beta-like" evidence="12">
    <location>
        <begin position="106"/>
        <end position="267"/>
    </location>
</feature>